<feature type="domain" description="DUF2061" evidence="1">
    <location>
        <begin position="24"/>
        <end position="75"/>
    </location>
</feature>
<protein>
    <recommendedName>
        <fullName evidence="1">DUF2061 domain-containing protein</fullName>
    </recommendedName>
</protein>
<dbReference type="RefSeq" id="WP_189630216.1">
    <property type="nucleotide sequence ID" value="NZ_BNAG01000003.1"/>
</dbReference>
<reference evidence="3" key="1">
    <citation type="journal article" date="2019" name="Int. J. Syst. Evol. Microbiol.">
        <title>The Global Catalogue of Microorganisms (GCM) 10K type strain sequencing project: providing services to taxonomists for standard genome sequencing and annotation.</title>
        <authorList>
            <consortium name="The Broad Institute Genomics Platform"/>
            <consortium name="The Broad Institute Genome Sequencing Center for Infectious Disease"/>
            <person name="Wu L."/>
            <person name="Ma J."/>
        </authorList>
    </citation>
    <scope>NUCLEOTIDE SEQUENCE [LARGE SCALE GENOMIC DNA]</scope>
    <source>
        <strain evidence="3">CGMCC 1.15111</strain>
    </source>
</reference>
<dbReference type="Proteomes" id="UP000658258">
    <property type="component" value="Unassembled WGS sequence"/>
</dbReference>
<dbReference type="InterPro" id="IPR018638">
    <property type="entry name" value="DUF2061_membrane"/>
</dbReference>
<organism evidence="2 3">
    <name type="scientific">Roseivirga thermotolerans</name>
    <dbReference type="NCBI Taxonomy" id="1758176"/>
    <lineage>
        <taxon>Bacteria</taxon>
        <taxon>Pseudomonadati</taxon>
        <taxon>Bacteroidota</taxon>
        <taxon>Cytophagia</taxon>
        <taxon>Cytophagales</taxon>
        <taxon>Roseivirgaceae</taxon>
        <taxon>Roseivirga</taxon>
    </lineage>
</organism>
<accession>A0ABQ3I7L4</accession>
<sequence>MLVDSLVKDKIEDARKVDSNLKSLLKTISWRIVGTLDTMVISYIITGNFATAFSIGSVEVVTKMILYYLHERVWASVKVRR</sequence>
<name>A0ABQ3I7L4_9BACT</name>
<evidence type="ECO:0000313" key="3">
    <source>
        <dbReference type="Proteomes" id="UP000658258"/>
    </source>
</evidence>
<proteinExistence type="predicted"/>
<dbReference type="Pfam" id="PF09834">
    <property type="entry name" value="DUF2061"/>
    <property type="match status" value="1"/>
</dbReference>
<gene>
    <name evidence="2" type="ORF">GCM10011340_21000</name>
</gene>
<evidence type="ECO:0000259" key="1">
    <source>
        <dbReference type="Pfam" id="PF09834"/>
    </source>
</evidence>
<evidence type="ECO:0000313" key="2">
    <source>
        <dbReference type="EMBL" id="GHE65655.1"/>
    </source>
</evidence>
<keyword evidence="3" id="KW-1185">Reference proteome</keyword>
<dbReference type="EMBL" id="BNAG01000003">
    <property type="protein sequence ID" value="GHE65655.1"/>
    <property type="molecule type" value="Genomic_DNA"/>
</dbReference>
<comment type="caution">
    <text evidence="2">The sequence shown here is derived from an EMBL/GenBank/DDBJ whole genome shotgun (WGS) entry which is preliminary data.</text>
</comment>